<accession>A0ABU9PLL4</accession>
<reference evidence="1 2" key="1">
    <citation type="submission" date="2024-04" db="EMBL/GenBank/DDBJ databases">
        <title>Draft genome sequence of a multidrug-resistant Enterobacter quasihormaechei Hakim RU_CBWE strain isolated from pond surface water at the University of Rajshahi in Bangladesh.</title>
        <authorList>
            <person name="Raihan J."/>
            <person name="Islam M.S."/>
            <person name="Khan M.U."/>
            <person name="Romance M."/>
            <person name="Haque M.H."/>
        </authorList>
    </citation>
    <scope>NUCLEOTIDE SEQUENCE [LARGE SCALE GENOMIC DNA]</scope>
    <source>
        <strain evidence="1 2">Hakim RU_CBWE</strain>
    </source>
</reference>
<protein>
    <submittedName>
        <fullName evidence="1">Uncharacterized protein</fullName>
    </submittedName>
</protein>
<keyword evidence="2" id="KW-1185">Reference proteome</keyword>
<organism evidence="1 2">
    <name type="scientific">Enterobacter quasihormaechei</name>
    <dbReference type="NCBI Taxonomy" id="2529382"/>
    <lineage>
        <taxon>Bacteria</taxon>
        <taxon>Pseudomonadati</taxon>
        <taxon>Pseudomonadota</taxon>
        <taxon>Gammaproteobacteria</taxon>
        <taxon>Enterobacterales</taxon>
        <taxon>Enterobacteriaceae</taxon>
        <taxon>Enterobacter</taxon>
    </lineage>
</organism>
<dbReference type="EMBL" id="JBCGUG010000017">
    <property type="protein sequence ID" value="MEM0706554.1"/>
    <property type="molecule type" value="Genomic_DNA"/>
</dbReference>
<name>A0ABU9PLL4_9ENTR</name>
<evidence type="ECO:0000313" key="2">
    <source>
        <dbReference type="Proteomes" id="UP001490940"/>
    </source>
</evidence>
<dbReference type="Proteomes" id="UP001490940">
    <property type="component" value="Unassembled WGS sequence"/>
</dbReference>
<comment type="caution">
    <text evidence="1">The sequence shown here is derived from an EMBL/GenBank/DDBJ whole genome shotgun (WGS) entry which is preliminary data.</text>
</comment>
<sequence length="138" mass="15921">MSPAPLLRPRCCAAAGYRVLEAFSPSENPLLVCRKTRNFSVRVVEVEPEDDADSWDNEAVDRLLLAILDGNVTYRTLRIEIETHGLMLAQNTVRYAWRKDELPVRRWFDRCWLRIAVREAREEVQVLLGALSSLRPDI</sequence>
<gene>
    <name evidence="1" type="ORF">AAGT82_19345</name>
</gene>
<evidence type="ECO:0000313" key="1">
    <source>
        <dbReference type="EMBL" id="MEM0706554.1"/>
    </source>
</evidence>
<proteinExistence type="predicted"/>
<dbReference type="RefSeq" id="WP_342698314.1">
    <property type="nucleotide sequence ID" value="NZ_JBCGUG010000017.1"/>
</dbReference>